<keyword evidence="15" id="KW-1185">Reference proteome</keyword>
<evidence type="ECO:0000256" key="6">
    <source>
        <dbReference type="ARBA" id="ARBA00022989"/>
    </source>
</evidence>
<keyword evidence="2" id="KW-0812">Transmembrane</keyword>
<name>A0A673VN77_SURSU</name>
<dbReference type="InterPro" id="IPR013783">
    <property type="entry name" value="Ig-like_fold"/>
</dbReference>
<gene>
    <name evidence="14" type="primary">LOC115281061</name>
</gene>
<dbReference type="InterPro" id="IPR013106">
    <property type="entry name" value="Ig_V-set"/>
</dbReference>
<feature type="domain" description="Ig-like" evidence="13">
    <location>
        <begin position="167"/>
        <end position="250"/>
    </location>
</feature>
<keyword evidence="3 12" id="KW-0732">Signal</keyword>
<dbReference type="RefSeq" id="XP_029782185.1">
    <property type="nucleotide sequence ID" value="XM_029926325.1"/>
</dbReference>
<keyword evidence="6" id="KW-1133">Transmembrane helix</keyword>
<dbReference type="InterPro" id="IPR036179">
    <property type="entry name" value="Ig-like_dom_sf"/>
</dbReference>
<dbReference type="InterPro" id="IPR003599">
    <property type="entry name" value="Ig_sub"/>
</dbReference>
<dbReference type="PANTHER" id="PTHR12035:SF123">
    <property type="entry name" value="IG-LIKE DOMAIN-CONTAINING PROTEIN"/>
    <property type="match status" value="1"/>
</dbReference>
<keyword evidence="10" id="KW-0393">Immunoglobulin domain</keyword>
<evidence type="ECO:0000256" key="1">
    <source>
        <dbReference type="ARBA" id="ARBA00004479"/>
    </source>
</evidence>
<evidence type="ECO:0000256" key="11">
    <source>
        <dbReference type="ARBA" id="ARBA00038361"/>
    </source>
</evidence>
<dbReference type="SMART" id="SM00409">
    <property type="entry name" value="IG"/>
    <property type="match status" value="2"/>
</dbReference>
<dbReference type="Ensembl" id="ENSSSUT00005040243.1">
    <property type="protein sequence ID" value="ENSSSUP00005035322.1"/>
    <property type="gene ID" value="ENSSSUG00005022657.1"/>
</dbReference>
<keyword evidence="8" id="KW-1015">Disulfide bond</keyword>
<dbReference type="GO" id="GO:0030246">
    <property type="term" value="F:carbohydrate binding"/>
    <property type="evidence" value="ECO:0007669"/>
    <property type="project" value="UniProtKB-KW"/>
</dbReference>
<keyword evidence="9" id="KW-0325">Glycoprotein</keyword>
<dbReference type="Pfam" id="PF07686">
    <property type="entry name" value="V-set"/>
    <property type="match status" value="1"/>
</dbReference>
<dbReference type="GO" id="GO:0005886">
    <property type="term" value="C:plasma membrane"/>
    <property type="evidence" value="ECO:0007669"/>
    <property type="project" value="TreeGrafter"/>
</dbReference>
<evidence type="ECO:0000256" key="3">
    <source>
        <dbReference type="ARBA" id="ARBA00022729"/>
    </source>
</evidence>
<reference evidence="14" key="3">
    <citation type="submission" date="2025-09" db="UniProtKB">
        <authorList>
            <consortium name="Ensembl"/>
        </authorList>
    </citation>
    <scope>IDENTIFICATION</scope>
</reference>
<dbReference type="PANTHER" id="PTHR12035">
    <property type="entry name" value="SIALIC ACID BINDING IMMUNOGLOBULIN-LIKE LECTIN"/>
    <property type="match status" value="1"/>
</dbReference>
<dbReference type="FunFam" id="2.60.40.10:FF:000829">
    <property type="entry name" value="Sialic acid-binding Ig-like lectin 8"/>
    <property type="match status" value="1"/>
</dbReference>
<evidence type="ECO:0000256" key="8">
    <source>
        <dbReference type="ARBA" id="ARBA00023157"/>
    </source>
</evidence>
<evidence type="ECO:0000256" key="12">
    <source>
        <dbReference type="SAM" id="SignalP"/>
    </source>
</evidence>
<organism evidence="14 15">
    <name type="scientific">Suricata suricatta</name>
    <name type="common">Meerkat</name>
    <dbReference type="NCBI Taxonomy" id="37032"/>
    <lineage>
        <taxon>Eukaryota</taxon>
        <taxon>Metazoa</taxon>
        <taxon>Chordata</taxon>
        <taxon>Craniata</taxon>
        <taxon>Vertebrata</taxon>
        <taxon>Euteleostomi</taxon>
        <taxon>Mammalia</taxon>
        <taxon>Eutheria</taxon>
        <taxon>Laurasiatheria</taxon>
        <taxon>Carnivora</taxon>
        <taxon>Feliformia</taxon>
        <taxon>Herpestidae</taxon>
        <taxon>Suricata</taxon>
    </lineage>
</organism>
<evidence type="ECO:0000256" key="10">
    <source>
        <dbReference type="ARBA" id="ARBA00023319"/>
    </source>
</evidence>
<evidence type="ECO:0000256" key="9">
    <source>
        <dbReference type="ARBA" id="ARBA00023180"/>
    </source>
</evidence>
<feature type="chain" id="PRO_5025557977" description="Ig-like domain-containing protein" evidence="12">
    <location>
        <begin position="17"/>
        <end position="461"/>
    </location>
</feature>
<evidence type="ECO:0000313" key="15">
    <source>
        <dbReference type="Proteomes" id="UP000472268"/>
    </source>
</evidence>
<sequence length="461" mass="50791">MLLLLLLLSLLPAAEWAGGRGPGRAAPDPRFPTGSPAQDRRYWLEVQESLEVQEGLCASVPCSFLYPLNNWNDSFPVHGYWFRETPFLLRSGPVATNKPGLKVQPEAQGRFRLLGNPRDYDCSLDIRDARRSDSGKYFFRVERGSFVKYNFQWNLLSVNVTALTQTPNIHIQGLLEPGQPKNITCSVPWACKRGTAPTFSWIGDALTSRGPRTLLSSMITLIPRPQDHGTNLTCRVTFPGANVRAETSIRLNMSSGDRLFVPAPDVPQNLTIHIFRGNSTGPRLAPVPPLLRTSPWLPVASEKRPRASPVCEPPSVSLQTARPTCVHAPPRHHTEVYVLGCPLPGLDVANSRPEAELVPGKPDPEPFPALASWCHSAAPAGLGGWRRIHLPSSARVGLQPRLPEPNCAGTLLFLPPHLWRAAEHLAPGPHPAQRGPHGGWLPSHLWPHLALLYQVQRLQRG</sequence>
<evidence type="ECO:0000256" key="4">
    <source>
        <dbReference type="ARBA" id="ARBA00022734"/>
    </source>
</evidence>
<protein>
    <recommendedName>
        <fullName evidence="13">Ig-like domain-containing protein</fullName>
    </recommendedName>
</protein>
<dbReference type="GO" id="GO:0007155">
    <property type="term" value="P:cell adhesion"/>
    <property type="evidence" value="ECO:0007669"/>
    <property type="project" value="UniProtKB-KW"/>
</dbReference>
<evidence type="ECO:0000259" key="13">
    <source>
        <dbReference type="PROSITE" id="PS50835"/>
    </source>
</evidence>
<dbReference type="GeneID" id="115281061"/>
<evidence type="ECO:0000256" key="7">
    <source>
        <dbReference type="ARBA" id="ARBA00023136"/>
    </source>
</evidence>
<dbReference type="Proteomes" id="UP000472268">
    <property type="component" value="Chromosome 16"/>
</dbReference>
<dbReference type="GO" id="GO:0033691">
    <property type="term" value="F:sialic acid binding"/>
    <property type="evidence" value="ECO:0007669"/>
    <property type="project" value="TreeGrafter"/>
</dbReference>
<comment type="similarity">
    <text evidence="11">Belongs to the immunoglobulin superfamily. SIGLEC (sialic acid binding Ig-like lectin) family.</text>
</comment>
<dbReference type="SUPFAM" id="SSF48726">
    <property type="entry name" value="Immunoglobulin"/>
    <property type="match status" value="2"/>
</dbReference>
<dbReference type="PROSITE" id="PS50835">
    <property type="entry name" value="IG_LIKE"/>
    <property type="match status" value="1"/>
</dbReference>
<feature type="signal peptide" evidence="12">
    <location>
        <begin position="1"/>
        <end position="16"/>
    </location>
</feature>
<reference evidence="14" key="2">
    <citation type="submission" date="2025-08" db="UniProtKB">
        <authorList>
            <consortium name="Ensembl"/>
        </authorList>
    </citation>
    <scope>IDENTIFICATION</scope>
</reference>
<dbReference type="InterPro" id="IPR007110">
    <property type="entry name" value="Ig-like_dom"/>
</dbReference>
<keyword evidence="7" id="KW-0472">Membrane</keyword>
<accession>A0A673VN77</accession>
<proteinExistence type="inferred from homology"/>
<dbReference type="OrthoDB" id="10012075at2759"/>
<dbReference type="Gene3D" id="2.60.40.10">
    <property type="entry name" value="Immunoglobulins"/>
    <property type="match status" value="2"/>
</dbReference>
<dbReference type="AlphaFoldDB" id="A0A673VN77"/>
<comment type="subcellular location">
    <subcellularLocation>
        <location evidence="1">Membrane</location>
        <topology evidence="1">Single-pass type I membrane protein</topology>
    </subcellularLocation>
</comment>
<dbReference type="InterPro" id="IPR051036">
    <property type="entry name" value="SIGLEC"/>
</dbReference>
<evidence type="ECO:0000256" key="5">
    <source>
        <dbReference type="ARBA" id="ARBA00022889"/>
    </source>
</evidence>
<reference evidence="14 15" key="1">
    <citation type="submission" date="2019-05" db="EMBL/GenBank/DDBJ databases">
        <title>A Chromosome-scale Meerkat (S. suricatta) Genome Assembly.</title>
        <authorList>
            <person name="Dudchenko O."/>
            <person name="Lieberman Aiden E."/>
            <person name="Tung J."/>
            <person name="Barreiro L.B."/>
            <person name="Clutton-Brock T.H."/>
        </authorList>
    </citation>
    <scope>NUCLEOTIDE SEQUENCE [LARGE SCALE GENOMIC DNA]</scope>
</reference>
<keyword evidence="5" id="KW-0130">Cell adhesion</keyword>
<evidence type="ECO:0000256" key="2">
    <source>
        <dbReference type="ARBA" id="ARBA00022692"/>
    </source>
</evidence>
<evidence type="ECO:0000313" key="14">
    <source>
        <dbReference type="Ensembl" id="ENSSSUP00005035322.1"/>
    </source>
</evidence>
<keyword evidence="4" id="KW-0430">Lectin</keyword>